<keyword evidence="3" id="KW-0238">DNA-binding</keyword>
<gene>
    <name evidence="8" type="ORF">AB5J58_17875</name>
</gene>
<dbReference type="Pfam" id="PF12833">
    <property type="entry name" value="HTH_18"/>
    <property type="match status" value="1"/>
</dbReference>
<dbReference type="InterPro" id="IPR014710">
    <property type="entry name" value="RmlC-like_jellyroll"/>
</dbReference>
<dbReference type="RefSeq" id="WP_369188196.1">
    <property type="nucleotide sequence ID" value="NZ_CP163431.1"/>
</dbReference>
<dbReference type="AlphaFoldDB" id="A0AB39M7W1"/>
<dbReference type="GO" id="GO:0043565">
    <property type="term" value="F:sequence-specific DNA binding"/>
    <property type="evidence" value="ECO:0007669"/>
    <property type="project" value="InterPro"/>
</dbReference>
<evidence type="ECO:0000256" key="2">
    <source>
        <dbReference type="ARBA" id="ARBA00023015"/>
    </source>
</evidence>
<dbReference type="InterPro" id="IPR009057">
    <property type="entry name" value="Homeodomain-like_sf"/>
</dbReference>
<feature type="domain" description="HTH araC/xylS-type" evidence="7">
    <location>
        <begin position="145"/>
        <end position="242"/>
    </location>
</feature>
<dbReference type="Pfam" id="PF02311">
    <property type="entry name" value="AraC_binding"/>
    <property type="match status" value="1"/>
</dbReference>
<dbReference type="Gene3D" id="2.60.120.10">
    <property type="entry name" value="Jelly Rolls"/>
    <property type="match status" value="1"/>
</dbReference>
<dbReference type="PROSITE" id="PS01124">
    <property type="entry name" value="HTH_ARAC_FAMILY_2"/>
    <property type="match status" value="1"/>
</dbReference>
<dbReference type="SUPFAM" id="SSF51182">
    <property type="entry name" value="RmlC-like cupins"/>
    <property type="match status" value="1"/>
</dbReference>
<sequence>MAQDTSIDLERFEMKRGQTFQYHWHDDHQLAWARSGVVMVDIQNRCWVLPPHLALWIPSGLRHSTGALRESVLQGIYLDPERCPLAWSAPTVLAVSPLARHLIEYLAGELAPDARMHAEAVLLEVLRPAPGAVFELPLPADPRARELAALLLDDPADPRGLGEFAHVVGSSARTLLRLFLAETGMTFNQWRVHARLQAALAHLAEGAPVTRVAERVGYATPSAFVAAFRRLTGYTPAAYFADVRTGGTDVGPADEPVLGGSAT</sequence>
<dbReference type="InterPro" id="IPR011051">
    <property type="entry name" value="RmlC_Cupin_sf"/>
</dbReference>
<accession>A0AB39M7W1</accession>
<reference evidence="8" key="1">
    <citation type="submission" date="2024-07" db="EMBL/GenBank/DDBJ databases">
        <authorList>
            <person name="Yu S.T."/>
        </authorList>
    </citation>
    <scope>NUCLEOTIDE SEQUENCE</scope>
    <source>
        <strain evidence="8">R08</strain>
    </source>
</reference>
<dbReference type="SMART" id="SM00342">
    <property type="entry name" value="HTH_ARAC"/>
    <property type="match status" value="1"/>
</dbReference>
<dbReference type="SUPFAM" id="SSF46689">
    <property type="entry name" value="Homeodomain-like"/>
    <property type="match status" value="1"/>
</dbReference>
<proteinExistence type="predicted"/>
<name>A0AB39M7W1_9ACTN</name>
<protein>
    <recommendedName>
        <fullName evidence="5">HTH-type transcriptional regulator RipA</fullName>
    </recommendedName>
    <alternativeName>
        <fullName evidence="6">Repressor of iron proteins A</fullName>
    </alternativeName>
</protein>
<evidence type="ECO:0000313" key="8">
    <source>
        <dbReference type="EMBL" id="XDQ01944.1"/>
    </source>
</evidence>
<keyword evidence="1" id="KW-0678">Repressor</keyword>
<dbReference type="PROSITE" id="PS00041">
    <property type="entry name" value="HTH_ARAC_FAMILY_1"/>
    <property type="match status" value="1"/>
</dbReference>
<dbReference type="PANTHER" id="PTHR11019:SF199">
    <property type="entry name" value="HTH-TYPE TRANSCRIPTIONAL REGULATOR NIMR"/>
    <property type="match status" value="1"/>
</dbReference>
<evidence type="ECO:0000256" key="4">
    <source>
        <dbReference type="ARBA" id="ARBA00023163"/>
    </source>
</evidence>
<dbReference type="EMBL" id="CP163431">
    <property type="protein sequence ID" value="XDQ01944.1"/>
    <property type="molecule type" value="Genomic_DNA"/>
</dbReference>
<evidence type="ECO:0000256" key="3">
    <source>
        <dbReference type="ARBA" id="ARBA00023125"/>
    </source>
</evidence>
<evidence type="ECO:0000259" key="7">
    <source>
        <dbReference type="PROSITE" id="PS01124"/>
    </source>
</evidence>
<dbReference type="GO" id="GO:0003700">
    <property type="term" value="F:DNA-binding transcription factor activity"/>
    <property type="evidence" value="ECO:0007669"/>
    <property type="project" value="InterPro"/>
</dbReference>
<dbReference type="FunFam" id="1.10.10.60:FF:000132">
    <property type="entry name" value="AraC family transcriptional regulator"/>
    <property type="match status" value="1"/>
</dbReference>
<organism evidence="8">
    <name type="scientific">Streptomyces sp. R08</name>
    <dbReference type="NCBI Taxonomy" id="3238624"/>
    <lineage>
        <taxon>Bacteria</taxon>
        <taxon>Bacillati</taxon>
        <taxon>Actinomycetota</taxon>
        <taxon>Actinomycetes</taxon>
        <taxon>Kitasatosporales</taxon>
        <taxon>Streptomycetaceae</taxon>
        <taxon>Streptomyces</taxon>
    </lineage>
</organism>
<dbReference type="InterPro" id="IPR018060">
    <property type="entry name" value="HTH_AraC"/>
</dbReference>
<keyword evidence="4" id="KW-0804">Transcription</keyword>
<evidence type="ECO:0000256" key="6">
    <source>
        <dbReference type="ARBA" id="ARBA00079449"/>
    </source>
</evidence>
<dbReference type="PANTHER" id="PTHR11019">
    <property type="entry name" value="HTH-TYPE TRANSCRIPTIONAL REGULATOR NIMR"/>
    <property type="match status" value="1"/>
</dbReference>
<dbReference type="InterPro" id="IPR018062">
    <property type="entry name" value="HTH_AraC-typ_CS"/>
</dbReference>
<keyword evidence="2" id="KW-0805">Transcription regulation</keyword>
<evidence type="ECO:0000256" key="1">
    <source>
        <dbReference type="ARBA" id="ARBA00022491"/>
    </source>
</evidence>
<dbReference type="InterPro" id="IPR003313">
    <property type="entry name" value="AraC-bd"/>
</dbReference>
<evidence type="ECO:0000256" key="5">
    <source>
        <dbReference type="ARBA" id="ARBA00074140"/>
    </source>
</evidence>
<dbReference type="CDD" id="cd06124">
    <property type="entry name" value="cupin_NimR-like_N"/>
    <property type="match status" value="1"/>
</dbReference>
<dbReference type="Gene3D" id="1.10.10.60">
    <property type="entry name" value="Homeodomain-like"/>
    <property type="match status" value="1"/>
</dbReference>